<dbReference type="AlphaFoldDB" id="A0A7Y0EPA7"/>
<dbReference type="Proteomes" id="UP000532194">
    <property type="component" value="Unassembled WGS sequence"/>
</dbReference>
<gene>
    <name evidence="1" type="ORF">G1C95_1123</name>
</gene>
<proteinExistence type="predicted"/>
<keyword evidence="2" id="KW-1185">Reference proteome</keyword>
<protein>
    <submittedName>
        <fullName evidence="1">Uncharacterized protein</fullName>
    </submittedName>
</protein>
<evidence type="ECO:0000313" key="1">
    <source>
        <dbReference type="EMBL" id="NMM93936.1"/>
    </source>
</evidence>
<accession>A0A7Y0EPA7</accession>
<name>A0A7Y0EPA7_9BIFI</name>
<comment type="caution">
    <text evidence="1">The sequence shown here is derived from an EMBL/GenBank/DDBJ whole genome shotgun (WGS) entry which is preliminary data.</text>
</comment>
<dbReference type="RefSeq" id="WP_169171984.1">
    <property type="nucleotide sequence ID" value="NZ_JAAIII010000003.1"/>
</dbReference>
<dbReference type="EMBL" id="JAAIII010000003">
    <property type="protein sequence ID" value="NMM93936.1"/>
    <property type="molecule type" value="Genomic_DNA"/>
</dbReference>
<reference evidence="1 2" key="1">
    <citation type="submission" date="2020-02" db="EMBL/GenBank/DDBJ databases">
        <title>Characterization of phylogenetic diversity of novel bifidobacterial species isolated in Czech ZOOs.</title>
        <authorList>
            <person name="Lugli G.A."/>
            <person name="Vera N.B."/>
            <person name="Ventura M."/>
        </authorList>
    </citation>
    <scope>NUCLEOTIDE SEQUENCE [LARGE SCALE GENOMIC DNA]</scope>
    <source>
        <strain evidence="1 2">DSM 109957</strain>
    </source>
</reference>
<sequence length="170" mass="18884">MSDNIEISDIMDGNISVPEAAGRKFKLRAIKDRAAALEKSYDRYLDDKLDSGESLNVVIDGQVYGRLEKTRGNGSTDPRVKDKLALANWLHSKGYDDDVYPVPYPKETALKKAFLEKVIEETGELPDGVEMGSSRGPQLRLTTDKSKVAEIWQRSTLPESQLLLDNGGEL</sequence>
<organism evidence="1 2">
    <name type="scientific">Bifidobacterium oedipodis</name>
    <dbReference type="NCBI Taxonomy" id="2675322"/>
    <lineage>
        <taxon>Bacteria</taxon>
        <taxon>Bacillati</taxon>
        <taxon>Actinomycetota</taxon>
        <taxon>Actinomycetes</taxon>
        <taxon>Bifidobacteriales</taxon>
        <taxon>Bifidobacteriaceae</taxon>
        <taxon>Bifidobacterium</taxon>
    </lineage>
</organism>
<evidence type="ECO:0000313" key="2">
    <source>
        <dbReference type="Proteomes" id="UP000532194"/>
    </source>
</evidence>